<evidence type="ECO:0000256" key="2">
    <source>
        <dbReference type="ARBA" id="ARBA00004429"/>
    </source>
</evidence>
<dbReference type="PANTHER" id="PTHR43547:SF2">
    <property type="entry name" value="HYBRID SIGNAL TRANSDUCTION HISTIDINE KINASE C"/>
    <property type="match status" value="1"/>
</dbReference>
<comment type="caution">
    <text evidence="10">The sequence shown here is derived from an EMBL/GenBank/DDBJ whole genome shotgun (WGS) entry which is preliminary data.</text>
</comment>
<keyword evidence="11" id="KW-1185">Reference proteome</keyword>
<dbReference type="PANTHER" id="PTHR43547">
    <property type="entry name" value="TWO-COMPONENT HISTIDINE KINASE"/>
    <property type="match status" value="1"/>
</dbReference>
<evidence type="ECO:0000256" key="1">
    <source>
        <dbReference type="ARBA" id="ARBA00000085"/>
    </source>
</evidence>
<dbReference type="GO" id="GO:0000155">
    <property type="term" value="F:phosphorelay sensor kinase activity"/>
    <property type="evidence" value="ECO:0007669"/>
    <property type="project" value="InterPro"/>
</dbReference>
<evidence type="ECO:0000256" key="6">
    <source>
        <dbReference type="ARBA" id="ARBA00022777"/>
    </source>
</evidence>
<evidence type="ECO:0000256" key="7">
    <source>
        <dbReference type="PROSITE-ProRule" id="PRU00169"/>
    </source>
</evidence>
<dbReference type="SUPFAM" id="SSF55874">
    <property type="entry name" value="ATPase domain of HSP90 chaperone/DNA topoisomerase II/histidine kinase"/>
    <property type="match status" value="1"/>
</dbReference>
<evidence type="ECO:0000256" key="5">
    <source>
        <dbReference type="ARBA" id="ARBA00022679"/>
    </source>
</evidence>
<dbReference type="InterPro" id="IPR005467">
    <property type="entry name" value="His_kinase_dom"/>
</dbReference>
<dbReference type="Gene3D" id="1.10.287.130">
    <property type="match status" value="1"/>
</dbReference>
<evidence type="ECO:0000256" key="4">
    <source>
        <dbReference type="ARBA" id="ARBA00022553"/>
    </source>
</evidence>
<dbReference type="CDD" id="cd17580">
    <property type="entry name" value="REC_2_DhkD-like"/>
    <property type="match status" value="1"/>
</dbReference>
<proteinExistence type="predicted"/>
<dbReference type="EC" id="2.7.13.3" evidence="3"/>
<dbReference type="SMART" id="SM00387">
    <property type="entry name" value="HATPase_c"/>
    <property type="match status" value="1"/>
</dbReference>
<dbReference type="Gene3D" id="3.30.565.10">
    <property type="entry name" value="Histidine kinase-like ATPase, C-terminal domain"/>
    <property type="match status" value="1"/>
</dbReference>
<evidence type="ECO:0000313" key="10">
    <source>
        <dbReference type="EMBL" id="TXF98540.1"/>
    </source>
</evidence>
<dbReference type="Proteomes" id="UP000321413">
    <property type="component" value="Unassembled WGS sequence"/>
</dbReference>
<dbReference type="CDD" id="cd00075">
    <property type="entry name" value="HATPase"/>
    <property type="match status" value="1"/>
</dbReference>
<dbReference type="InterPro" id="IPR003594">
    <property type="entry name" value="HATPase_dom"/>
</dbReference>
<dbReference type="InterPro" id="IPR011006">
    <property type="entry name" value="CheY-like_superfamily"/>
</dbReference>
<name>A0A5C7G2D0_9BURK</name>
<dbReference type="Pfam" id="PF00512">
    <property type="entry name" value="HisKA"/>
    <property type="match status" value="1"/>
</dbReference>
<dbReference type="PRINTS" id="PR00344">
    <property type="entry name" value="BCTRLSENSOR"/>
</dbReference>
<dbReference type="SUPFAM" id="SSF47384">
    <property type="entry name" value="Homodimeric domain of signal transducing histidine kinase"/>
    <property type="match status" value="1"/>
</dbReference>
<keyword evidence="4 7" id="KW-0597">Phosphoprotein</keyword>
<evidence type="ECO:0000259" key="8">
    <source>
        <dbReference type="PROSITE" id="PS50109"/>
    </source>
</evidence>
<dbReference type="AlphaFoldDB" id="A0A5C7G2D0"/>
<dbReference type="Pfam" id="PF02518">
    <property type="entry name" value="HATPase_c"/>
    <property type="match status" value="1"/>
</dbReference>
<organism evidence="10 11">
    <name type="scientific">Massilia arenae</name>
    <dbReference type="NCBI Taxonomy" id="2603288"/>
    <lineage>
        <taxon>Bacteria</taxon>
        <taxon>Pseudomonadati</taxon>
        <taxon>Pseudomonadota</taxon>
        <taxon>Betaproteobacteria</taxon>
        <taxon>Burkholderiales</taxon>
        <taxon>Oxalobacteraceae</taxon>
        <taxon>Telluria group</taxon>
        <taxon>Massilia</taxon>
    </lineage>
</organism>
<protein>
    <recommendedName>
        <fullName evidence="3">histidine kinase</fullName>
        <ecNumber evidence="3">2.7.13.3</ecNumber>
    </recommendedName>
</protein>
<dbReference type="PROSITE" id="PS50110">
    <property type="entry name" value="RESPONSE_REGULATORY"/>
    <property type="match status" value="1"/>
</dbReference>
<dbReference type="EMBL" id="VPFD01000017">
    <property type="protein sequence ID" value="TXF98540.1"/>
    <property type="molecule type" value="Genomic_DNA"/>
</dbReference>
<dbReference type="InterPro" id="IPR004358">
    <property type="entry name" value="Sig_transdc_His_kin-like_C"/>
</dbReference>
<feature type="modified residue" description="4-aspartylphosphate" evidence="7">
    <location>
        <position position="365"/>
    </location>
</feature>
<keyword evidence="5" id="KW-0808">Transferase</keyword>
<dbReference type="Pfam" id="PF00072">
    <property type="entry name" value="Response_reg"/>
    <property type="match status" value="1"/>
</dbReference>
<dbReference type="SMART" id="SM00388">
    <property type="entry name" value="HisKA"/>
    <property type="match status" value="1"/>
</dbReference>
<reference evidence="10 11" key="1">
    <citation type="submission" date="2019-08" db="EMBL/GenBank/DDBJ databases">
        <title>Massilia golmudensis sp. nov., isolated from sand in the Qinghai-Tibetan Plateau.</title>
        <authorList>
            <person name="Zhang B."/>
        </authorList>
    </citation>
    <scope>NUCLEOTIDE SEQUENCE [LARGE SCALE GENOMIC DNA]</scope>
    <source>
        <strain evidence="10 11">GEM5</strain>
    </source>
</reference>
<accession>A0A5C7G2D0</accession>
<sequence>MNLMAATPGIDDGTLALRLAALELENSQLRGDLAASLALTASLREANEHLVLAAVDAQTSRDDAEETNRRQNEFLAMLAHELRNPLVPINVSASLLERSPVNTATLERLTGVIQRQVGHMARLLDDLLDAARLSSGKITLAIEPLRLAELIEHAAETVMPRVRERGQELTIASASDALVVEGDRVRLTQVFTNLLNNASKYTQDGGRIAVAAQVRAEGGVTITIDDNGSGMSIETIERAFDLFTQGPRTLARSEGGLGVGLNVVRNLVTMHGGSVGAASPGLGQGSTFTVSLPLSSAAAPSGVAGSAAPVAGVTRRILIVEDNNDASDVLRMLLEVEGHQVEIAGDGNTGLALALEGRFDAVVCDIGLPGLDGLELMARLRAAGADTGARPLTIALSGYGQPQDRERALAAGFDRYLVKPVAPAVLIELLAVAVVGR</sequence>
<dbReference type="InterPro" id="IPR036097">
    <property type="entry name" value="HisK_dim/P_sf"/>
</dbReference>
<dbReference type="PROSITE" id="PS50109">
    <property type="entry name" value="HIS_KIN"/>
    <property type="match status" value="1"/>
</dbReference>
<gene>
    <name evidence="10" type="ORF">FVD38_16545</name>
</gene>
<dbReference type="FunFam" id="3.30.565.10:FF:000006">
    <property type="entry name" value="Sensor histidine kinase WalK"/>
    <property type="match status" value="1"/>
</dbReference>
<dbReference type="GO" id="GO:0005886">
    <property type="term" value="C:plasma membrane"/>
    <property type="evidence" value="ECO:0007669"/>
    <property type="project" value="UniProtKB-SubCell"/>
</dbReference>
<dbReference type="Gene3D" id="3.40.50.2300">
    <property type="match status" value="1"/>
</dbReference>
<feature type="domain" description="Response regulatory" evidence="9">
    <location>
        <begin position="316"/>
        <end position="434"/>
    </location>
</feature>
<dbReference type="SUPFAM" id="SSF52172">
    <property type="entry name" value="CheY-like"/>
    <property type="match status" value="1"/>
</dbReference>
<dbReference type="InterPro" id="IPR036890">
    <property type="entry name" value="HATPase_C_sf"/>
</dbReference>
<evidence type="ECO:0000259" key="9">
    <source>
        <dbReference type="PROSITE" id="PS50110"/>
    </source>
</evidence>
<dbReference type="InterPro" id="IPR001789">
    <property type="entry name" value="Sig_transdc_resp-reg_receiver"/>
</dbReference>
<comment type="catalytic activity">
    <reaction evidence="1">
        <text>ATP + protein L-histidine = ADP + protein N-phospho-L-histidine.</text>
        <dbReference type="EC" id="2.7.13.3"/>
    </reaction>
</comment>
<dbReference type="CDD" id="cd00082">
    <property type="entry name" value="HisKA"/>
    <property type="match status" value="1"/>
</dbReference>
<dbReference type="SMART" id="SM00448">
    <property type="entry name" value="REC"/>
    <property type="match status" value="1"/>
</dbReference>
<keyword evidence="6" id="KW-0418">Kinase</keyword>
<evidence type="ECO:0000313" key="11">
    <source>
        <dbReference type="Proteomes" id="UP000321413"/>
    </source>
</evidence>
<evidence type="ECO:0000256" key="3">
    <source>
        <dbReference type="ARBA" id="ARBA00012438"/>
    </source>
</evidence>
<feature type="domain" description="Histidine kinase" evidence="8">
    <location>
        <begin position="77"/>
        <end position="296"/>
    </location>
</feature>
<comment type="subcellular location">
    <subcellularLocation>
        <location evidence="2">Cell inner membrane</location>
        <topology evidence="2">Multi-pass membrane protein</topology>
    </subcellularLocation>
</comment>
<dbReference type="InterPro" id="IPR003661">
    <property type="entry name" value="HisK_dim/P_dom"/>
</dbReference>